<comment type="similarity">
    <text evidence="4">Belongs to the class I-like SAM-binding methyltransferase superfamily. Cation-dependent O-methyltransferase family.</text>
</comment>
<evidence type="ECO:0000256" key="4">
    <source>
        <dbReference type="ARBA" id="ARBA00023453"/>
    </source>
</evidence>
<evidence type="ECO:0000313" key="6">
    <source>
        <dbReference type="Proteomes" id="UP000274131"/>
    </source>
</evidence>
<name>A0A0N4VDM1_ENTVE</name>
<dbReference type="GO" id="GO:0008171">
    <property type="term" value="F:O-methyltransferase activity"/>
    <property type="evidence" value="ECO:0007669"/>
    <property type="project" value="InterPro"/>
</dbReference>
<dbReference type="GO" id="GO:0008757">
    <property type="term" value="F:S-adenosylmethionine-dependent methyltransferase activity"/>
    <property type="evidence" value="ECO:0007669"/>
    <property type="project" value="TreeGrafter"/>
</dbReference>
<dbReference type="GO" id="GO:0032259">
    <property type="term" value="P:methylation"/>
    <property type="evidence" value="ECO:0007669"/>
    <property type="project" value="UniProtKB-KW"/>
</dbReference>
<keyword evidence="1" id="KW-0489">Methyltransferase</keyword>
<dbReference type="WBParaSite" id="EVEC_0000871201-mRNA-1">
    <property type="protein sequence ID" value="EVEC_0000871201-mRNA-1"/>
    <property type="gene ID" value="EVEC_0000871201"/>
</dbReference>
<evidence type="ECO:0000313" key="5">
    <source>
        <dbReference type="EMBL" id="VDD93445.1"/>
    </source>
</evidence>
<sequence>MVSEFAMPGPEKTLHKNDPVANYCTQYSKHTERKLVVLANNSTLLFFFLKISVKQDPLLKKISDDTLKNHPHGKMIGAPEVHQLGQNMIRLIRAKKALDIGTFTGASAVAWSLALPSDGQVISMDVSHDAFKQIGEQAIKAREDVAKKITFKLEPALQTLGK</sequence>
<dbReference type="Gene3D" id="3.40.50.150">
    <property type="entry name" value="Vaccinia Virus protein VP39"/>
    <property type="match status" value="1"/>
</dbReference>
<dbReference type="EMBL" id="UXUI01009311">
    <property type="protein sequence ID" value="VDD93445.1"/>
    <property type="molecule type" value="Genomic_DNA"/>
</dbReference>
<keyword evidence="2" id="KW-0808">Transferase</keyword>
<dbReference type="STRING" id="51028.A0A0N4VDM1"/>
<dbReference type="PROSITE" id="PS51682">
    <property type="entry name" value="SAM_OMT_I"/>
    <property type="match status" value="1"/>
</dbReference>
<dbReference type="InterPro" id="IPR050362">
    <property type="entry name" value="Cation-dep_OMT"/>
</dbReference>
<proteinExistence type="inferred from homology"/>
<dbReference type="InterPro" id="IPR002935">
    <property type="entry name" value="SAM_O-MeTrfase"/>
</dbReference>
<keyword evidence="3" id="KW-0949">S-adenosyl-L-methionine</keyword>
<evidence type="ECO:0000256" key="2">
    <source>
        <dbReference type="ARBA" id="ARBA00022679"/>
    </source>
</evidence>
<dbReference type="OrthoDB" id="10251242at2759"/>
<evidence type="ECO:0000256" key="1">
    <source>
        <dbReference type="ARBA" id="ARBA00022603"/>
    </source>
</evidence>
<dbReference type="PANTHER" id="PTHR10509">
    <property type="entry name" value="O-METHYLTRANSFERASE-RELATED"/>
    <property type="match status" value="1"/>
</dbReference>
<dbReference type="InterPro" id="IPR029063">
    <property type="entry name" value="SAM-dependent_MTases_sf"/>
</dbReference>
<dbReference type="Proteomes" id="UP000274131">
    <property type="component" value="Unassembled WGS sequence"/>
</dbReference>
<gene>
    <name evidence="5" type="ORF">EVEC_LOCUS8196</name>
</gene>
<dbReference type="AlphaFoldDB" id="A0A0N4VDM1"/>
<protein>
    <submittedName>
        <fullName evidence="7">Methyltransf_25 domain-containing protein</fullName>
    </submittedName>
</protein>
<dbReference type="CDD" id="cd02440">
    <property type="entry name" value="AdoMet_MTases"/>
    <property type="match status" value="1"/>
</dbReference>
<evidence type="ECO:0000313" key="7">
    <source>
        <dbReference type="WBParaSite" id="EVEC_0000871201-mRNA-1"/>
    </source>
</evidence>
<keyword evidence="6" id="KW-1185">Reference proteome</keyword>
<evidence type="ECO:0000256" key="3">
    <source>
        <dbReference type="ARBA" id="ARBA00022691"/>
    </source>
</evidence>
<organism evidence="7">
    <name type="scientific">Enterobius vermicularis</name>
    <name type="common">Human pinworm</name>
    <dbReference type="NCBI Taxonomy" id="51028"/>
    <lineage>
        <taxon>Eukaryota</taxon>
        <taxon>Metazoa</taxon>
        <taxon>Ecdysozoa</taxon>
        <taxon>Nematoda</taxon>
        <taxon>Chromadorea</taxon>
        <taxon>Rhabditida</taxon>
        <taxon>Spirurina</taxon>
        <taxon>Oxyuridomorpha</taxon>
        <taxon>Oxyuroidea</taxon>
        <taxon>Oxyuridae</taxon>
        <taxon>Enterobius</taxon>
    </lineage>
</organism>
<dbReference type="SUPFAM" id="SSF53335">
    <property type="entry name" value="S-adenosyl-L-methionine-dependent methyltransferases"/>
    <property type="match status" value="1"/>
</dbReference>
<reference evidence="5 6" key="2">
    <citation type="submission" date="2018-10" db="EMBL/GenBank/DDBJ databases">
        <authorList>
            <consortium name="Pathogen Informatics"/>
        </authorList>
    </citation>
    <scope>NUCLEOTIDE SEQUENCE [LARGE SCALE GENOMIC DNA]</scope>
</reference>
<dbReference type="Pfam" id="PF01596">
    <property type="entry name" value="Methyltransf_3"/>
    <property type="match status" value="1"/>
</dbReference>
<reference evidence="7" key="1">
    <citation type="submission" date="2017-02" db="UniProtKB">
        <authorList>
            <consortium name="WormBaseParasite"/>
        </authorList>
    </citation>
    <scope>IDENTIFICATION</scope>
</reference>
<accession>A0A0N4VDM1</accession>
<dbReference type="PANTHER" id="PTHR10509:SF93">
    <property type="entry name" value="CATECHOL O-METHYLTRANSFERASE DOMAIN-CONTAINING PROTEIN 1"/>
    <property type="match status" value="1"/>
</dbReference>